<dbReference type="Gene3D" id="2.40.70.10">
    <property type="entry name" value="Acid Proteases"/>
    <property type="match status" value="1"/>
</dbReference>
<gene>
    <name evidence="7" type="ORF">RchiOBHm_Chr7g0203121</name>
</gene>
<evidence type="ECO:0000256" key="5">
    <source>
        <dbReference type="SAM" id="SignalP"/>
    </source>
</evidence>
<dbReference type="GO" id="GO:0006508">
    <property type="term" value="P:proteolysis"/>
    <property type="evidence" value="ECO:0007669"/>
    <property type="project" value="UniProtKB-KW"/>
</dbReference>
<dbReference type="STRING" id="74649.A0A2P6P8D1"/>
<evidence type="ECO:0000256" key="3">
    <source>
        <dbReference type="ARBA" id="ARBA00022801"/>
    </source>
</evidence>
<sequence>MASPTPLFLILCFTCFSVSFSQTLFLPLTHSLSQTQFNTTHHLLKATATRSATRFHRHQHHRKTNQVSLPLAPGSDYTLSFTLGSTPPQPISLYMDTGSDLVWFPCSPFECILCEGKPNSSFPRPKSPKTPPFPATPTPAPPRTPPLVPALSAP</sequence>
<keyword evidence="5" id="KW-0732">Signal</keyword>
<dbReference type="InterPro" id="IPR021109">
    <property type="entry name" value="Peptidase_aspartic_dom_sf"/>
</dbReference>
<dbReference type="SUPFAM" id="SSF50630">
    <property type="entry name" value="Acid proteases"/>
    <property type="match status" value="1"/>
</dbReference>
<dbReference type="Proteomes" id="UP000238479">
    <property type="component" value="Chromosome 7"/>
</dbReference>
<feature type="signal peptide" evidence="5">
    <location>
        <begin position="1"/>
        <end position="21"/>
    </location>
</feature>
<dbReference type="EC" id="3.4.23.12" evidence="7"/>
<evidence type="ECO:0000313" key="7">
    <source>
        <dbReference type="EMBL" id="PRQ18179.1"/>
    </source>
</evidence>
<dbReference type="PANTHER" id="PTHR47967:SF26">
    <property type="entry name" value="PEPTIDASE A1 DOMAIN-CONTAINING PROTEIN"/>
    <property type="match status" value="1"/>
</dbReference>
<feature type="domain" description="Peptidase A1" evidence="6">
    <location>
        <begin position="77"/>
        <end position="154"/>
    </location>
</feature>
<evidence type="ECO:0000313" key="8">
    <source>
        <dbReference type="Proteomes" id="UP000238479"/>
    </source>
</evidence>
<evidence type="ECO:0000256" key="1">
    <source>
        <dbReference type="ARBA" id="ARBA00007447"/>
    </source>
</evidence>
<dbReference type="EMBL" id="PDCK01000045">
    <property type="protein sequence ID" value="PRQ18179.1"/>
    <property type="molecule type" value="Genomic_DNA"/>
</dbReference>
<evidence type="ECO:0000256" key="2">
    <source>
        <dbReference type="ARBA" id="ARBA00022670"/>
    </source>
</evidence>
<dbReference type="InterPro" id="IPR032861">
    <property type="entry name" value="TAXi_N"/>
</dbReference>
<keyword evidence="8" id="KW-1185">Reference proteome</keyword>
<accession>A0A2P6P8D1</accession>
<feature type="region of interest" description="Disordered" evidence="4">
    <location>
        <begin position="118"/>
        <end position="154"/>
    </location>
</feature>
<organism evidence="7 8">
    <name type="scientific">Rosa chinensis</name>
    <name type="common">China rose</name>
    <dbReference type="NCBI Taxonomy" id="74649"/>
    <lineage>
        <taxon>Eukaryota</taxon>
        <taxon>Viridiplantae</taxon>
        <taxon>Streptophyta</taxon>
        <taxon>Embryophyta</taxon>
        <taxon>Tracheophyta</taxon>
        <taxon>Spermatophyta</taxon>
        <taxon>Magnoliopsida</taxon>
        <taxon>eudicotyledons</taxon>
        <taxon>Gunneridae</taxon>
        <taxon>Pentapetalae</taxon>
        <taxon>rosids</taxon>
        <taxon>fabids</taxon>
        <taxon>Rosales</taxon>
        <taxon>Rosaceae</taxon>
        <taxon>Rosoideae</taxon>
        <taxon>Rosoideae incertae sedis</taxon>
        <taxon>Rosa</taxon>
    </lineage>
</organism>
<dbReference type="Gramene" id="PRQ18179">
    <property type="protein sequence ID" value="PRQ18179"/>
    <property type="gene ID" value="RchiOBHm_Chr7g0203121"/>
</dbReference>
<dbReference type="Pfam" id="PF14543">
    <property type="entry name" value="TAXi_N"/>
    <property type="match status" value="1"/>
</dbReference>
<keyword evidence="3 7" id="KW-0378">Hydrolase</keyword>
<comment type="caution">
    <text evidence="7">The sequence shown here is derived from an EMBL/GenBank/DDBJ whole genome shotgun (WGS) entry which is preliminary data.</text>
</comment>
<evidence type="ECO:0000259" key="6">
    <source>
        <dbReference type="PROSITE" id="PS51767"/>
    </source>
</evidence>
<dbReference type="InterPro" id="IPR051708">
    <property type="entry name" value="Plant_Aspart_Prot_A1"/>
</dbReference>
<protein>
    <submittedName>
        <fullName evidence="7">Putative nepenthesin</fullName>
        <ecNumber evidence="7">3.4.23.12</ecNumber>
    </submittedName>
</protein>
<dbReference type="GO" id="GO:0005576">
    <property type="term" value="C:extracellular region"/>
    <property type="evidence" value="ECO:0007669"/>
    <property type="project" value="TreeGrafter"/>
</dbReference>
<feature type="compositionally biased region" description="Pro residues" evidence="4">
    <location>
        <begin position="128"/>
        <end position="148"/>
    </location>
</feature>
<evidence type="ECO:0000256" key="4">
    <source>
        <dbReference type="SAM" id="MobiDB-lite"/>
    </source>
</evidence>
<reference evidence="7 8" key="1">
    <citation type="journal article" date="2018" name="Nat. Genet.">
        <title>The Rosa genome provides new insights in the design of modern roses.</title>
        <authorList>
            <person name="Bendahmane M."/>
        </authorList>
    </citation>
    <scope>NUCLEOTIDE SEQUENCE [LARGE SCALE GENOMIC DNA]</scope>
    <source>
        <strain evidence="8">cv. Old Blush</strain>
    </source>
</reference>
<keyword evidence="2" id="KW-0645">Protease</keyword>
<name>A0A2P6P8D1_ROSCH</name>
<dbReference type="AlphaFoldDB" id="A0A2P6P8D1"/>
<proteinExistence type="inferred from homology"/>
<comment type="similarity">
    <text evidence="1">Belongs to the peptidase A1 family.</text>
</comment>
<feature type="chain" id="PRO_5015165525" evidence="5">
    <location>
        <begin position="22"/>
        <end position="154"/>
    </location>
</feature>
<dbReference type="GO" id="GO:0008233">
    <property type="term" value="F:peptidase activity"/>
    <property type="evidence" value="ECO:0007669"/>
    <property type="project" value="UniProtKB-KW"/>
</dbReference>
<dbReference type="PANTHER" id="PTHR47967">
    <property type="entry name" value="OS07G0603500 PROTEIN-RELATED"/>
    <property type="match status" value="1"/>
</dbReference>
<dbReference type="PROSITE" id="PS51767">
    <property type="entry name" value="PEPTIDASE_A1"/>
    <property type="match status" value="1"/>
</dbReference>
<dbReference type="InterPro" id="IPR033121">
    <property type="entry name" value="PEPTIDASE_A1"/>
</dbReference>